<evidence type="ECO:0000313" key="2">
    <source>
        <dbReference type="EMBL" id="GLV13223.1"/>
    </source>
</evidence>
<keyword evidence="4" id="KW-1185">Reference proteome</keyword>
<dbReference type="PANTHER" id="PTHR48413:SF1">
    <property type="entry name" value="PROTEIN HEAT-STRESS-ASSOCIATED 32"/>
    <property type="match status" value="1"/>
</dbReference>
<dbReference type="AlphaFoldDB" id="A0A1H2R1V2"/>
<dbReference type="InterPro" id="IPR003830">
    <property type="entry name" value="ComA_synth"/>
</dbReference>
<evidence type="ECO:0000313" key="3">
    <source>
        <dbReference type="EMBL" id="SDW13158.1"/>
    </source>
</evidence>
<dbReference type="EMBL" id="FNOJ01000002">
    <property type="protein sequence ID" value="SDW13158.1"/>
    <property type="molecule type" value="Genomic_DNA"/>
</dbReference>
<reference evidence="2" key="3">
    <citation type="submission" date="2023-02" db="EMBL/GenBank/DDBJ databases">
        <title>Proposal of a novel subspecies: Alicyclobacillus hesperidum subspecies aegle.</title>
        <authorList>
            <person name="Goto K."/>
            <person name="Fujii T."/>
            <person name="Yasui K."/>
            <person name="Mochida K."/>
            <person name="Kato-Tanaka Y."/>
            <person name="Morohoshi S."/>
            <person name="An S.Y."/>
            <person name="Kasai H."/>
            <person name="Yokota A."/>
        </authorList>
    </citation>
    <scope>NUCLEOTIDE SEQUENCE</scope>
    <source>
        <strain evidence="2">DSM 12766</strain>
    </source>
</reference>
<dbReference type="SUPFAM" id="SSF102110">
    <property type="entry name" value="(2r)-phospho-3-sulfolactate synthase ComA"/>
    <property type="match status" value="1"/>
</dbReference>
<sequence>MSTTLALGLRLPSRDVKPRATGLTIVIDNGVPLRYFEDVMESSGEWVDLVKFGWGTSLVTPRLDEKIACLRRLGIDYFFGGTLFEKFYVQNQIEAYEKFCLQHECRYVEISNGTAPLSNEEKGRWIAHFAERFKVLSEVGYKDVNQSLMLPPNRWIQFIQEDLAAGASYVITEARESGTSGICRENGELRFGLIEEILDANIEIEKLVFEAPNKSLQTHFIEKVGSNVNLANVPFADIIPLETLRLGLRSDTFMLFES</sequence>
<comment type="similarity">
    <text evidence="1">Belongs to the phosphosulfolactate synthase family.</text>
</comment>
<evidence type="ECO:0000313" key="4">
    <source>
        <dbReference type="Proteomes" id="UP000182589"/>
    </source>
</evidence>
<dbReference type="RefSeq" id="WP_074691463.1">
    <property type="nucleotide sequence ID" value="NZ_BSRA01000004.1"/>
</dbReference>
<dbReference type="PANTHER" id="PTHR48413">
    <property type="match status" value="1"/>
</dbReference>
<dbReference type="InterPro" id="IPR036112">
    <property type="entry name" value="ComA_synth_sf"/>
</dbReference>
<gene>
    <name evidence="2" type="primary">yitD</name>
    <name evidence="2" type="ORF">Heshes_09070</name>
    <name evidence="3" type="ORF">SAMN04489725_102124</name>
</gene>
<dbReference type="EMBL" id="BSRA01000004">
    <property type="protein sequence ID" value="GLV13223.1"/>
    <property type="molecule type" value="Genomic_DNA"/>
</dbReference>
<proteinExistence type="inferred from homology"/>
<accession>A0A1H2R1V2</accession>
<dbReference type="InterPro" id="IPR013785">
    <property type="entry name" value="Aldolase_TIM"/>
</dbReference>
<protein>
    <submittedName>
        <fullName evidence="3">Phosphosulfolactate synthase</fullName>
    </submittedName>
</protein>
<dbReference type="Proteomes" id="UP000182589">
    <property type="component" value="Unassembled WGS sequence"/>
</dbReference>
<reference evidence="4" key="1">
    <citation type="submission" date="2016-10" db="EMBL/GenBank/DDBJ databases">
        <authorList>
            <person name="Varghese N."/>
        </authorList>
    </citation>
    <scope>NUCLEOTIDE SEQUENCE [LARGE SCALE GENOMIC DNA]</scope>
    <source>
        <strain evidence="4">DSM 12489</strain>
    </source>
</reference>
<dbReference type="Pfam" id="PF02679">
    <property type="entry name" value="ComA"/>
    <property type="match status" value="1"/>
</dbReference>
<organism evidence="3 4">
    <name type="scientific">Alicyclobacillus hesperidum</name>
    <dbReference type="NCBI Taxonomy" id="89784"/>
    <lineage>
        <taxon>Bacteria</taxon>
        <taxon>Bacillati</taxon>
        <taxon>Bacillota</taxon>
        <taxon>Bacilli</taxon>
        <taxon>Bacillales</taxon>
        <taxon>Alicyclobacillaceae</taxon>
        <taxon>Alicyclobacillus</taxon>
    </lineage>
</organism>
<reference evidence="3" key="2">
    <citation type="submission" date="2016-10" db="EMBL/GenBank/DDBJ databases">
        <authorList>
            <person name="de Groot N.N."/>
        </authorList>
    </citation>
    <scope>NUCLEOTIDE SEQUENCE [LARGE SCALE GENOMIC DNA]</scope>
    <source>
        <strain evidence="3">DSM 12489</strain>
    </source>
</reference>
<name>A0A1H2R1V2_9BACL</name>
<dbReference type="STRING" id="89784.SAMN04489725_102124"/>
<dbReference type="Proteomes" id="UP001157137">
    <property type="component" value="Unassembled WGS sequence"/>
</dbReference>
<evidence type="ECO:0000256" key="1">
    <source>
        <dbReference type="ARBA" id="ARBA00010424"/>
    </source>
</evidence>
<dbReference type="Gene3D" id="3.20.20.70">
    <property type="entry name" value="Aldolase class I"/>
    <property type="match status" value="1"/>
</dbReference>